<dbReference type="AlphaFoldDB" id="A0AAD6VE16"/>
<dbReference type="InterPro" id="IPR027417">
    <property type="entry name" value="P-loop_NTPase"/>
</dbReference>
<name>A0AAD6VE16_9AGAR</name>
<evidence type="ECO:0000313" key="2">
    <source>
        <dbReference type="Proteomes" id="UP001219525"/>
    </source>
</evidence>
<evidence type="ECO:0000313" key="1">
    <source>
        <dbReference type="EMBL" id="KAJ7207125.1"/>
    </source>
</evidence>
<proteinExistence type="predicted"/>
<gene>
    <name evidence="1" type="ORF">GGX14DRAFT_636360</name>
</gene>
<dbReference type="Proteomes" id="UP001219525">
    <property type="component" value="Unassembled WGS sequence"/>
</dbReference>
<organism evidence="1 2">
    <name type="scientific">Mycena pura</name>
    <dbReference type="NCBI Taxonomy" id="153505"/>
    <lineage>
        <taxon>Eukaryota</taxon>
        <taxon>Fungi</taxon>
        <taxon>Dikarya</taxon>
        <taxon>Basidiomycota</taxon>
        <taxon>Agaricomycotina</taxon>
        <taxon>Agaricomycetes</taxon>
        <taxon>Agaricomycetidae</taxon>
        <taxon>Agaricales</taxon>
        <taxon>Marasmiineae</taxon>
        <taxon>Mycenaceae</taxon>
        <taxon>Mycena</taxon>
    </lineage>
</organism>
<dbReference type="EMBL" id="JARJCW010000037">
    <property type="protein sequence ID" value="KAJ7207125.1"/>
    <property type="molecule type" value="Genomic_DNA"/>
</dbReference>
<dbReference type="SUPFAM" id="SSF52540">
    <property type="entry name" value="P-loop containing nucleoside triphosphate hydrolases"/>
    <property type="match status" value="1"/>
</dbReference>
<protein>
    <submittedName>
        <fullName evidence="1">Uncharacterized protein</fullName>
    </submittedName>
</protein>
<sequence>MKYAFNVLLPDGENPVTRTIWVDHTTTFSQFLTAIVEGKYYGVGFGWEQKPTLHAPAPDLNKWGTQYPALSRLSEYFAEPPSPTEIHVVIVTSDLATQTHTRTRPPAEVQRSELVSYLYEAGKQLGLFLVRGTPGSGKTTVCWQLRNYILDNDSGARVTITKAWKQRDSVAASIQASYVDGDTFDPGYGGSQWLLLDDAQTTYEDVDLWAAFKDFPKNVFVICFASHGSQERDVTNIVATSESIQPHMRMGLRPTENGWPTLRNIPGLYFTREEYEQLLLIRQRLSELPKLIPDIKDWIFEVTNGHIGAISSILDVVTSMAKGPPRVDEMSMAGFFAKFSGPEDVFQVCSLGRAFARGIPSDKDLKNPSNIDSLGFCQKLLEADGPLFFEKHEIPDGAQQAHKRGWIMLDEVANSATQADFPSPFHRSRLSYLVALKNPERHVSGPGSKPSVSEAQYQNEFYRAAYQVTGGPGLWLSPEFGTGNKGNKTTKSVLNEGPIIRGTITDYVVLDCRRSRPITPFPQYPNLYHIVFTDEFARFQIINHQLFRKAPYYNKISIHLVASNLNIKSRINVGKFPPTGIACPASRQRLLEAHCNRHTFVVLVQHRIVAHLLKLDGSSSPNNRVVIING</sequence>
<comment type="caution">
    <text evidence="1">The sequence shown here is derived from an EMBL/GenBank/DDBJ whole genome shotgun (WGS) entry which is preliminary data.</text>
</comment>
<accession>A0AAD6VE16</accession>
<reference evidence="1" key="1">
    <citation type="submission" date="2023-03" db="EMBL/GenBank/DDBJ databases">
        <title>Massive genome expansion in bonnet fungi (Mycena s.s.) driven by repeated elements and novel gene families across ecological guilds.</title>
        <authorList>
            <consortium name="Lawrence Berkeley National Laboratory"/>
            <person name="Harder C.B."/>
            <person name="Miyauchi S."/>
            <person name="Viragh M."/>
            <person name="Kuo A."/>
            <person name="Thoen E."/>
            <person name="Andreopoulos B."/>
            <person name="Lu D."/>
            <person name="Skrede I."/>
            <person name="Drula E."/>
            <person name="Henrissat B."/>
            <person name="Morin E."/>
            <person name="Kohler A."/>
            <person name="Barry K."/>
            <person name="LaButti K."/>
            <person name="Morin E."/>
            <person name="Salamov A."/>
            <person name="Lipzen A."/>
            <person name="Mereny Z."/>
            <person name="Hegedus B."/>
            <person name="Baldrian P."/>
            <person name="Stursova M."/>
            <person name="Weitz H."/>
            <person name="Taylor A."/>
            <person name="Grigoriev I.V."/>
            <person name="Nagy L.G."/>
            <person name="Martin F."/>
            <person name="Kauserud H."/>
        </authorList>
    </citation>
    <scope>NUCLEOTIDE SEQUENCE</scope>
    <source>
        <strain evidence="1">9144</strain>
    </source>
</reference>
<keyword evidence="2" id="KW-1185">Reference proteome</keyword>